<dbReference type="EMBL" id="LAZR01003826">
    <property type="protein sequence ID" value="KKN14352.1"/>
    <property type="molecule type" value="Genomic_DNA"/>
</dbReference>
<accession>A0A0F9NQQ1</accession>
<comment type="caution">
    <text evidence="1">The sequence shown here is derived from an EMBL/GenBank/DDBJ whole genome shotgun (WGS) entry which is preliminary data.</text>
</comment>
<evidence type="ECO:0000313" key="1">
    <source>
        <dbReference type="EMBL" id="KKN14352.1"/>
    </source>
</evidence>
<organism evidence="1">
    <name type="scientific">marine sediment metagenome</name>
    <dbReference type="NCBI Taxonomy" id="412755"/>
    <lineage>
        <taxon>unclassified sequences</taxon>
        <taxon>metagenomes</taxon>
        <taxon>ecological metagenomes</taxon>
    </lineage>
</organism>
<dbReference type="AlphaFoldDB" id="A0A0F9NQQ1"/>
<gene>
    <name evidence="1" type="ORF">LCGC14_0997110</name>
</gene>
<protein>
    <submittedName>
        <fullName evidence="1">Uncharacterized protein</fullName>
    </submittedName>
</protein>
<sequence length="62" mass="7076">MKKFLLTLAAVVFRSLMKKATPALRSYLRDLLIKFKERAAQTPNDFDNVLADALYFVIIGND</sequence>
<proteinExistence type="predicted"/>
<name>A0A0F9NQQ1_9ZZZZ</name>
<reference evidence="1" key="1">
    <citation type="journal article" date="2015" name="Nature">
        <title>Complex archaea that bridge the gap between prokaryotes and eukaryotes.</title>
        <authorList>
            <person name="Spang A."/>
            <person name="Saw J.H."/>
            <person name="Jorgensen S.L."/>
            <person name="Zaremba-Niedzwiedzka K."/>
            <person name="Martijn J."/>
            <person name="Lind A.E."/>
            <person name="van Eijk R."/>
            <person name="Schleper C."/>
            <person name="Guy L."/>
            <person name="Ettema T.J."/>
        </authorList>
    </citation>
    <scope>NUCLEOTIDE SEQUENCE</scope>
</reference>